<reference evidence="2 3" key="1">
    <citation type="submission" date="2022-08" db="EMBL/GenBank/DDBJ databases">
        <title>Aerococcaceae sp. nov isolated from spoiled eye mask.</title>
        <authorList>
            <person name="Zhou G."/>
            <person name="Xie X.-B."/>
            <person name="Shi Q.-S."/>
            <person name="Wang Y.-S."/>
            <person name="Wen X."/>
            <person name="Peng H."/>
            <person name="Yang X.-J."/>
            <person name="Tao H.-B."/>
            <person name="Huang X.-M."/>
        </authorList>
    </citation>
    <scope>NUCLEOTIDE SEQUENCE [LARGE SCALE GENOMIC DNA]</scope>
    <source>
        <strain evidence="3">DM20194951</strain>
    </source>
</reference>
<evidence type="ECO:0000313" key="2">
    <source>
        <dbReference type="EMBL" id="UUX33887.1"/>
    </source>
</evidence>
<evidence type="ECO:0000259" key="1">
    <source>
        <dbReference type="Pfam" id="PF03009"/>
    </source>
</evidence>
<dbReference type="CDD" id="cd08566">
    <property type="entry name" value="GDPD_AtGDE_like"/>
    <property type="match status" value="1"/>
</dbReference>
<dbReference type="PANTHER" id="PTHR46211">
    <property type="entry name" value="GLYCEROPHOSPHORYL DIESTER PHOSPHODIESTERASE"/>
    <property type="match status" value="1"/>
</dbReference>
<gene>
    <name evidence="2" type="ORF">NRE15_13540</name>
</gene>
<dbReference type="Proteomes" id="UP001315967">
    <property type="component" value="Chromosome"/>
</dbReference>
<dbReference type="Pfam" id="PF03009">
    <property type="entry name" value="GDPD"/>
    <property type="match status" value="1"/>
</dbReference>
<dbReference type="RefSeq" id="WP_313793390.1">
    <property type="nucleotide sequence ID" value="NZ_CP102453.1"/>
</dbReference>
<dbReference type="PANTHER" id="PTHR46211:SF14">
    <property type="entry name" value="GLYCEROPHOSPHODIESTER PHOSPHODIESTERASE"/>
    <property type="match status" value="1"/>
</dbReference>
<sequence length="287" mass="33252">MLKGNRFSQILKEKEFIIIGHRGFWAGNVIQNTRQSIQLAHRAGADIAEIDVCKTKDDEYYLFHNTYEHQLLRKEKDFTEYTSVEIDQFDTYNTVGGVSGYHIERLDAFLDWLPEDYLINVDRAWNYYGDNKFFDIIHASGKVAQLFIKARFGQIENIKKLNMMDTNIAFVPIIESQEEYYQIVNDCPNLNIIGVELVIKEKNNNLLEAHWLSNLSKEGLLVVANAEHLGVENPLHYGLTDDTSLFEGEDIAWGQMLEDGANAIITHWPIFLNQYRDERLLKKEDGL</sequence>
<dbReference type="InterPro" id="IPR017946">
    <property type="entry name" value="PLC-like_Pdiesterase_TIM-brl"/>
</dbReference>
<feature type="domain" description="GP-PDE" evidence="1">
    <location>
        <begin position="21"/>
        <end position="121"/>
    </location>
</feature>
<accession>A0ABY5P571</accession>
<dbReference type="SUPFAM" id="SSF51695">
    <property type="entry name" value="PLC-like phosphodiesterases"/>
    <property type="match status" value="1"/>
</dbReference>
<organism evidence="2 3">
    <name type="scientific">Fundicoccus culcitae</name>
    <dbReference type="NCBI Taxonomy" id="2969821"/>
    <lineage>
        <taxon>Bacteria</taxon>
        <taxon>Bacillati</taxon>
        <taxon>Bacillota</taxon>
        <taxon>Bacilli</taxon>
        <taxon>Lactobacillales</taxon>
        <taxon>Aerococcaceae</taxon>
        <taxon>Fundicoccus</taxon>
    </lineage>
</organism>
<proteinExistence type="predicted"/>
<name>A0ABY5P571_9LACT</name>
<dbReference type="Gene3D" id="3.20.20.190">
    <property type="entry name" value="Phosphatidylinositol (PI) phosphodiesterase"/>
    <property type="match status" value="1"/>
</dbReference>
<dbReference type="InterPro" id="IPR030395">
    <property type="entry name" value="GP_PDE_dom"/>
</dbReference>
<dbReference type="EMBL" id="CP102453">
    <property type="protein sequence ID" value="UUX33887.1"/>
    <property type="molecule type" value="Genomic_DNA"/>
</dbReference>
<protein>
    <submittedName>
        <fullName evidence="2">Glycerophosphodiester phosphodiesterase family protein</fullName>
    </submittedName>
</protein>
<evidence type="ECO:0000313" key="3">
    <source>
        <dbReference type="Proteomes" id="UP001315967"/>
    </source>
</evidence>
<keyword evidence="3" id="KW-1185">Reference proteome</keyword>